<comment type="similarity">
    <text evidence="2">Belongs to the PBP/GOBP family.</text>
</comment>
<evidence type="ECO:0000256" key="2">
    <source>
        <dbReference type="ARBA" id="ARBA00008098"/>
    </source>
</evidence>
<protein>
    <submittedName>
        <fullName evidence="5">Putative salivary short d7 protein 3</fullName>
    </submittedName>
</protein>
<dbReference type="AlphaFoldDB" id="A0A1Q3FAX8"/>
<sequence>MHSRLILLFLLGLVAARFTPLGIDEFYIKKCEKKIIYTTEHDEKCQMRSLEIEMDTEENKNYVRCVFEEFGYLNGKGEFNQQALLKDYHDAGIKSRDKAVVESYKHCIKNYGYSSNPMKILDCVTKDKDFSGVINARRERNSEWKPDWMVAYCGVRKLFR</sequence>
<dbReference type="Pfam" id="PF01395">
    <property type="entry name" value="PBP_GOBP"/>
    <property type="match status" value="1"/>
</dbReference>
<proteinExistence type="inferred from homology"/>
<comment type="subcellular location">
    <subcellularLocation>
        <location evidence="1">Secreted</location>
    </subcellularLocation>
</comment>
<evidence type="ECO:0000313" key="5">
    <source>
        <dbReference type="EMBL" id="JAV24710.1"/>
    </source>
</evidence>
<reference evidence="5" key="1">
    <citation type="submission" date="2017-01" db="EMBL/GenBank/DDBJ databases">
        <title>A deep insight into the sialotranscriptome of adult male and female Cluex tarsalis mosquitoes.</title>
        <authorList>
            <person name="Ribeiro J.M."/>
            <person name="Moreira F."/>
            <person name="Bernard K.A."/>
            <person name="Calvo E."/>
        </authorList>
    </citation>
    <scope>NUCLEOTIDE SEQUENCE</scope>
    <source>
        <strain evidence="5">Kern County</strain>
        <tissue evidence="5">Salivary glands</tissue>
    </source>
</reference>
<dbReference type="SUPFAM" id="SSF47565">
    <property type="entry name" value="Insect pheromone/odorant-binding proteins"/>
    <property type="match status" value="1"/>
</dbReference>
<dbReference type="InterPro" id="IPR036728">
    <property type="entry name" value="PBP_GOBP_sf"/>
</dbReference>
<dbReference type="EMBL" id="GFDL01010335">
    <property type="protein sequence ID" value="JAV24710.1"/>
    <property type="molecule type" value="Transcribed_RNA"/>
</dbReference>
<feature type="signal peptide" evidence="4">
    <location>
        <begin position="1"/>
        <end position="16"/>
    </location>
</feature>
<keyword evidence="4" id="KW-0732">Signal</keyword>
<dbReference type="GO" id="GO:0005576">
    <property type="term" value="C:extracellular region"/>
    <property type="evidence" value="ECO:0007669"/>
    <property type="project" value="UniProtKB-SubCell"/>
</dbReference>
<dbReference type="CDD" id="cd23992">
    <property type="entry name" value="PBP_GOBP"/>
    <property type="match status" value="1"/>
</dbReference>
<accession>A0A1Q3FAX8</accession>
<evidence type="ECO:0000256" key="1">
    <source>
        <dbReference type="ARBA" id="ARBA00004613"/>
    </source>
</evidence>
<feature type="chain" id="PRO_5013247554" evidence="4">
    <location>
        <begin position="17"/>
        <end position="160"/>
    </location>
</feature>
<evidence type="ECO:0000256" key="4">
    <source>
        <dbReference type="SAM" id="SignalP"/>
    </source>
</evidence>
<dbReference type="Gene3D" id="1.10.238.20">
    <property type="entry name" value="Pheromone/general odorant binding protein domain"/>
    <property type="match status" value="1"/>
</dbReference>
<keyword evidence="3" id="KW-0964">Secreted</keyword>
<name>A0A1Q3FAX8_CULTA</name>
<evidence type="ECO:0000256" key="3">
    <source>
        <dbReference type="ARBA" id="ARBA00022525"/>
    </source>
</evidence>
<dbReference type="InterPro" id="IPR006170">
    <property type="entry name" value="PBP/GOBP"/>
</dbReference>
<organism evidence="5">
    <name type="scientific">Culex tarsalis</name>
    <name type="common">Encephalitis mosquito</name>
    <dbReference type="NCBI Taxonomy" id="7177"/>
    <lineage>
        <taxon>Eukaryota</taxon>
        <taxon>Metazoa</taxon>
        <taxon>Ecdysozoa</taxon>
        <taxon>Arthropoda</taxon>
        <taxon>Hexapoda</taxon>
        <taxon>Insecta</taxon>
        <taxon>Pterygota</taxon>
        <taxon>Neoptera</taxon>
        <taxon>Endopterygota</taxon>
        <taxon>Diptera</taxon>
        <taxon>Nematocera</taxon>
        <taxon>Culicoidea</taxon>
        <taxon>Culicidae</taxon>
        <taxon>Culicinae</taxon>
        <taxon>Culicini</taxon>
        <taxon>Culex</taxon>
        <taxon>Culex</taxon>
    </lineage>
</organism>
<dbReference type="GO" id="GO:0005549">
    <property type="term" value="F:odorant binding"/>
    <property type="evidence" value="ECO:0007669"/>
    <property type="project" value="InterPro"/>
</dbReference>